<dbReference type="OrthoDB" id="85381at2157"/>
<dbReference type="FunCoup" id="L0ABC8">
    <property type="interactions" value="12"/>
</dbReference>
<evidence type="ECO:0000313" key="2">
    <source>
        <dbReference type="Proteomes" id="UP000010469"/>
    </source>
</evidence>
<dbReference type="GeneID" id="14212717"/>
<dbReference type="Proteomes" id="UP000010469">
    <property type="component" value="Chromosome"/>
</dbReference>
<sequence>MKNLAIAITGMPGSGKSYVSKILSEKLKIKVFSMGDVVREEAKSRGLSLTVENIENLASELRKQYGNNAVAKILMEKLEKNKYNMIIIDGVRGLEELKIFNTIYDICLIAVHASPLTRFKRLNERKREGNDISWDEFTFRDKKNLEYGIGNVIALSDFIVINESNLKDVESQINDIVEVIKNGEWKNYCRGGIETY</sequence>
<dbReference type="InterPro" id="IPR027417">
    <property type="entry name" value="P-loop_NTPase"/>
</dbReference>
<dbReference type="SUPFAM" id="SSF52540">
    <property type="entry name" value="P-loop containing nucleoside triphosphate hydrolases"/>
    <property type="match status" value="1"/>
</dbReference>
<dbReference type="EMBL" id="CP003378">
    <property type="protein sequence ID" value="AFZ71161.1"/>
    <property type="molecule type" value="Genomic_DNA"/>
</dbReference>
<dbReference type="RefSeq" id="WP_015233058.1">
    <property type="nucleotide sequence ID" value="NC_019791.1"/>
</dbReference>
<dbReference type="HOGENOM" id="CLU_096329_1_0_2"/>
<dbReference type="GO" id="GO:0016301">
    <property type="term" value="F:kinase activity"/>
    <property type="evidence" value="ECO:0007669"/>
    <property type="project" value="UniProtKB-KW"/>
</dbReference>
<gene>
    <name evidence="1" type="ordered locus">Calag_1457</name>
</gene>
<dbReference type="STRING" id="1056495.Calag_1457"/>
<proteinExistence type="predicted"/>
<dbReference type="KEGG" id="clg:Calag_1457"/>
<keyword evidence="1" id="KW-0418">Kinase</keyword>
<organism evidence="1 2">
    <name type="scientific">Caldisphaera lagunensis (strain DSM 15908 / JCM 11604 / ANMR 0165 / IC-154)</name>
    <dbReference type="NCBI Taxonomy" id="1056495"/>
    <lineage>
        <taxon>Archaea</taxon>
        <taxon>Thermoproteota</taxon>
        <taxon>Thermoprotei</taxon>
        <taxon>Acidilobales</taxon>
        <taxon>Caldisphaeraceae</taxon>
        <taxon>Caldisphaera</taxon>
    </lineage>
</organism>
<keyword evidence="1" id="KW-0808">Transferase</keyword>
<keyword evidence="2" id="KW-1185">Reference proteome</keyword>
<dbReference type="AlphaFoldDB" id="L0ABC8"/>
<reference evidence="2" key="1">
    <citation type="submission" date="2012-03" db="EMBL/GenBank/DDBJ databases">
        <title>Complete genome of Caldisphaera lagunensis DSM 15908.</title>
        <authorList>
            <person name="Lucas S."/>
            <person name="Copeland A."/>
            <person name="Lapidus A."/>
            <person name="Glavina del Rio T."/>
            <person name="Dalin E."/>
            <person name="Tice H."/>
            <person name="Bruce D."/>
            <person name="Goodwin L."/>
            <person name="Pitluck S."/>
            <person name="Peters L."/>
            <person name="Mikhailova N."/>
            <person name="Teshima H."/>
            <person name="Kyrpides N."/>
            <person name="Mavromatis K."/>
            <person name="Ivanova N."/>
            <person name="Brettin T."/>
            <person name="Detter J.C."/>
            <person name="Han C."/>
            <person name="Larimer F."/>
            <person name="Land M."/>
            <person name="Hauser L."/>
            <person name="Markowitz V."/>
            <person name="Cheng J.-F."/>
            <person name="Hugenholtz P."/>
            <person name="Woyke T."/>
            <person name="Wu D."/>
            <person name="Spring S."/>
            <person name="Schroeder M."/>
            <person name="Brambilla E."/>
            <person name="Klenk H.-P."/>
            <person name="Eisen J.A."/>
        </authorList>
    </citation>
    <scope>NUCLEOTIDE SEQUENCE [LARGE SCALE GENOMIC DNA]</scope>
    <source>
        <strain evidence="2">DSM 15908 / JCM 11604 / IC-154</strain>
    </source>
</reference>
<dbReference type="Gene3D" id="3.40.50.300">
    <property type="entry name" value="P-loop containing nucleotide triphosphate hydrolases"/>
    <property type="match status" value="1"/>
</dbReference>
<accession>L0ABC8</accession>
<dbReference type="PANTHER" id="PTHR41930">
    <property type="entry name" value="UPF0200 PROTEIN MJ1399"/>
    <property type="match status" value="1"/>
</dbReference>
<dbReference type="InParanoid" id="L0ABC8"/>
<evidence type="ECO:0000313" key="1">
    <source>
        <dbReference type="EMBL" id="AFZ71161.1"/>
    </source>
</evidence>
<dbReference type="Pfam" id="PF13207">
    <property type="entry name" value="AAA_17"/>
    <property type="match status" value="1"/>
</dbReference>
<protein>
    <submittedName>
        <fullName evidence="1">Dephospho-CoA kinase</fullName>
    </submittedName>
</protein>
<dbReference type="PANTHER" id="PTHR41930:SF1">
    <property type="entry name" value="DEPHOSPHO-COA KINASE"/>
    <property type="match status" value="1"/>
</dbReference>
<dbReference type="eggNOG" id="arCOG01045">
    <property type="taxonomic scope" value="Archaea"/>
</dbReference>
<name>L0ABC8_CALLD</name>